<dbReference type="CDD" id="cd03143">
    <property type="entry name" value="A4_beta-galactosidase_middle_domain"/>
    <property type="match status" value="1"/>
</dbReference>
<evidence type="ECO:0000256" key="5">
    <source>
        <dbReference type="ARBA" id="ARBA00022833"/>
    </source>
</evidence>
<evidence type="ECO:0000256" key="7">
    <source>
        <dbReference type="SAM" id="SignalP"/>
    </source>
</evidence>
<dbReference type="GO" id="GO:0004181">
    <property type="term" value="F:metallocarboxypeptidase activity"/>
    <property type="evidence" value="ECO:0007669"/>
    <property type="project" value="InterPro"/>
</dbReference>
<evidence type="ECO:0000256" key="6">
    <source>
        <dbReference type="ARBA" id="ARBA00023049"/>
    </source>
</evidence>
<dbReference type="InterPro" id="IPR000834">
    <property type="entry name" value="Peptidase_M14"/>
</dbReference>
<sequence length="853" mass="96110">MKQRCLFACFSLLFSFYAFAQTPPTLDYYLPAATRYRPAIPTPEQVLGFQIGTWHLSHDQQVWYLRTLAAAAPDRIKIEEYGRTYEDRPLQVLIITHPDNHQRLEEIRRQHVALNDPAQAASFNTAQMPTVLYNGYSIHGNEPSGANAATLVAYYLAAAEGPEVEQILRNTVILLDPSFNPDGLQRFSTWVNAHKSITEVADPNAREFNEPFPRGRTNHYWFDLNRDWLPAQHPESQGRVRLFQRWQPNVLTDHHEMGTNSTFFFQPGVSTRVNPLTPLQNQELTSKIGQFHAAALDSIGSLYFTKEGYDDFYYGKGSTYPDVQGSIGILFEQASSRGHAQESDHGVLRFPFTIRNQVTTALSTLRALQALRPELLDYQRSFFQESAPTTRGRTTAPQGYVFSRTRDLARAYHFIEMLRRHQIDVYRAGQSVTINGQSVSANEAYVVPLAQRQRRLIEAIFRTQTEFTDSLFYDISSWTFPLAFNLPYQAGLPRLGERIDSLPFPVGRVRGRTDGAVGWAFAWDGYYAPRALYRLQKAGVRTLVAQKPFSQQIGNETIDFSYGTILVPTFNQEVPADSIAALMEQLTTDDALDVYALPTGLAASGVDLGSRSLAPVPQPKIGMFIGSGISSYDAGEIWHLLDQRYQMPLTLLDLDDWRGSNIDRYTVLIMPDGNYRLNDGFKETLERWVRAGGTLVALQGALRWVQSVGLGDFSFKTPPKDTSYTRYVDLPDRRGAQEISGAIFQVDVDVTHPLAFGYRNDRLAVFKQGELFLNSSANATHLPLRYTAQPLLSGYVTAPNLNELRNTPAVVVSPQGRGRVIAFADNPNFRAFWYGTNKLFANALFFGATLRSY</sequence>
<dbReference type="Pfam" id="PF00246">
    <property type="entry name" value="Peptidase_M14"/>
    <property type="match status" value="1"/>
</dbReference>
<feature type="chain" id="PRO_5011523879" evidence="7">
    <location>
        <begin position="21"/>
        <end position="853"/>
    </location>
</feature>
<dbReference type="PANTHER" id="PTHR11705">
    <property type="entry name" value="PROTEASE FAMILY M14 CARBOXYPEPTIDASE A,B"/>
    <property type="match status" value="1"/>
</dbReference>
<dbReference type="RefSeq" id="WP_089683161.1">
    <property type="nucleotide sequence ID" value="NZ_FNFO01000005.1"/>
</dbReference>
<dbReference type="GO" id="GO:0006508">
    <property type="term" value="P:proteolysis"/>
    <property type="evidence" value="ECO:0007669"/>
    <property type="project" value="UniProtKB-KW"/>
</dbReference>
<dbReference type="GO" id="GO:0008270">
    <property type="term" value="F:zinc ion binding"/>
    <property type="evidence" value="ECO:0007669"/>
    <property type="project" value="InterPro"/>
</dbReference>
<dbReference type="Gene3D" id="3.40.50.880">
    <property type="match status" value="1"/>
</dbReference>
<dbReference type="AlphaFoldDB" id="A0A1G9IYI0"/>
<dbReference type="PANTHER" id="PTHR11705:SF143">
    <property type="entry name" value="SLL0236 PROTEIN"/>
    <property type="match status" value="1"/>
</dbReference>
<organism evidence="9 10">
    <name type="scientific">Catalinimonas alkaloidigena</name>
    <dbReference type="NCBI Taxonomy" id="1075417"/>
    <lineage>
        <taxon>Bacteria</taxon>
        <taxon>Pseudomonadati</taxon>
        <taxon>Bacteroidota</taxon>
        <taxon>Cytophagia</taxon>
        <taxon>Cytophagales</taxon>
        <taxon>Catalimonadaceae</taxon>
        <taxon>Catalinimonas</taxon>
    </lineage>
</organism>
<dbReference type="OrthoDB" id="9758209at2"/>
<keyword evidence="7" id="KW-0732">Signal</keyword>
<evidence type="ECO:0000256" key="2">
    <source>
        <dbReference type="ARBA" id="ARBA00005988"/>
    </source>
</evidence>
<dbReference type="Gene3D" id="3.40.630.10">
    <property type="entry name" value="Zn peptidases"/>
    <property type="match status" value="1"/>
</dbReference>
<gene>
    <name evidence="9" type="ORF">SAMN05421823_105150</name>
</gene>
<dbReference type="SUPFAM" id="SSF53187">
    <property type="entry name" value="Zn-dependent exopeptidases"/>
    <property type="match status" value="1"/>
</dbReference>
<name>A0A1G9IYI0_9BACT</name>
<dbReference type="Proteomes" id="UP000198510">
    <property type="component" value="Unassembled WGS sequence"/>
</dbReference>
<dbReference type="STRING" id="1075417.SAMN05421823_105150"/>
<keyword evidence="9" id="KW-0121">Carboxypeptidase</keyword>
<keyword evidence="3" id="KW-0645">Protease</keyword>
<keyword evidence="10" id="KW-1185">Reference proteome</keyword>
<reference evidence="9 10" key="1">
    <citation type="submission" date="2016-10" db="EMBL/GenBank/DDBJ databases">
        <authorList>
            <person name="de Groot N.N."/>
        </authorList>
    </citation>
    <scope>NUCLEOTIDE SEQUENCE [LARGE SCALE GENOMIC DNA]</scope>
    <source>
        <strain evidence="9 10">DSM 25186</strain>
    </source>
</reference>
<evidence type="ECO:0000313" key="10">
    <source>
        <dbReference type="Proteomes" id="UP000198510"/>
    </source>
</evidence>
<evidence type="ECO:0000313" key="9">
    <source>
        <dbReference type="EMBL" id="SDL30329.1"/>
    </source>
</evidence>
<dbReference type="CDD" id="cd06238">
    <property type="entry name" value="M14-like"/>
    <property type="match status" value="1"/>
</dbReference>
<evidence type="ECO:0000256" key="4">
    <source>
        <dbReference type="ARBA" id="ARBA00022801"/>
    </source>
</evidence>
<keyword evidence="6" id="KW-0482">Metalloprotease</keyword>
<keyword evidence="5" id="KW-0862">Zinc</keyword>
<evidence type="ECO:0000256" key="3">
    <source>
        <dbReference type="ARBA" id="ARBA00022670"/>
    </source>
</evidence>
<comment type="similarity">
    <text evidence="2">Belongs to the peptidase M14 family.</text>
</comment>
<feature type="domain" description="Peptidase M14" evidence="8">
    <location>
        <begin position="55"/>
        <end position="342"/>
    </location>
</feature>
<proteinExistence type="inferred from homology"/>
<evidence type="ECO:0000259" key="8">
    <source>
        <dbReference type="SMART" id="SM00631"/>
    </source>
</evidence>
<dbReference type="InterPro" id="IPR029062">
    <property type="entry name" value="Class_I_gatase-like"/>
</dbReference>
<dbReference type="SUPFAM" id="SSF52317">
    <property type="entry name" value="Class I glutamine amidotransferase-like"/>
    <property type="match status" value="1"/>
</dbReference>
<feature type="signal peptide" evidence="7">
    <location>
        <begin position="1"/>
        <end position="20"/>
    </location>
</feature>
<dbReference type="EMBL" id="FNFO01000005">
    <property type="protein sequence ID" value="SDL30329.1"/>
    <property type="molecule type" value="Genomic_DNA"/>
</dbReference>
<evidence type="ECO:0000256" key="1">
    <source>
        <dbReference type="ARBA" id="ARBA00001947"/>
    </source>
</evidence>
<dbReference type="SMART" id="SM00631">
    <property type="entry name" value="Zn_pept"/>
    <property type="match status" value="1"/>
</dbReference>
<protein>
    <submittedName>
        <fullName evidence="9">Zinc carboxypeptidase</fullName>
    </submittedName>
</protein>
<keyword evidence="4" id="KW-0378">Hydrolase</keyword>
<comment type="cofactor">
    <cofactor evidence="1">
        <name>Zn(2+)</name>
        <dbReference type="ChEBI" id="CHEBI:29105"/>
    </cofactor>
</comment>
<accession>A0A1G9IYI0</accession>
<dbReference type="GO" id="GO:0005615">
    <property type="term" value="C:extracellular space"/>
    <property type="evidence" value="ECO:0007669"/>
    <property type="project" value="TreeGrafter"/>
</dbReference>